<dbReference type="EMBL" id="JAJGCB010000006">
    <property type="protein sequence ID" value="KAJ8992161.1"/>
    <property type="molecule type" value="Genomic_DNA"/>
</dbReference>
<evidence type="ECO:0000256" key="1">
    <source>
        <dbReference type="SAM" id="MobiDB-lite"/>
    </source>
</evidence>
<sequence length="497" mass="53371">MSELSILGFKPSSQSPDTDIVHWAILVSPLMPAGAETQKTHKPRFFSRRSSIRSDNRHEDDSDTRLFDMHDHQLRQQIYPIPVEGSEEPSSTTTTAPPSEVTERPSISPSEDVNSPTSSSIQDTSASPAPATTSTTTTSTPTASATTTSITFTPTNETLPLCLRIKLGTHHSCPHKVVKKLSDLLYQTPTYGPEDDWLRAAVETTLEAGMLENPSSNSSSTNITVPVETYDAGRIVEFAREAAKEAVLSLQSGSNQEDAAQVTELDYPAHLARIAGVKALFGQHNHHSNHSLSSLRRSRQSSLSLRSPSPASSTASRAGTPRTQSRTRLAAAPATVEPIQVQAASDSEPQPQPQPQSRTSTPTIPSSSMIPNDPPPAYTPSNPPSPTYSVSAAEIPISTPAAQSLAPAQAPPQTTSTPRPDSTRQPQQHPQKKCTSSKLAAASSLLSSASSRSKRSFLGLRISPSPNACRQQAGGNNRPARHRWSYERQDDPYAGLM</sequence>
<feature type="compositionally biased region" description="Low complexity" evidence="1">
    <location>
        <begin position="82"/>
        <end position="100"/>
    </location>
</feature>
<feature type="compositionally biased region" description="Low complexity" evidence="1">
    <location>
        <begin position="124"/>
        <end position="151"/>
    </location>
</feature>
<evidence type="ECO:0000313" key="3">
    <source>
        <dbReference type="Proteomes" id="UP001161757"/>
    </source>
</evidence>
<proteinExistence type="predicted"/>
<accession>A0AAN6IZ09</accession>
<feature type="compositionally biased region" description="Basic residues" evidence="1">
    <location>
        <begin position="40"/>
        <end position="51"/>
    </location>
</feature>
<comment type="caution">
    <text evidence="2">The sequence shown here is derived from an EMBL/GenBank/DDBJ whole genome shotgun (WGS) entry which is preliminary data.</text>
</comment>
<feature type="region of interest" description="Disordered" evidence="1">
    <location>
        <begin position="80"/>
        <end position="151"/>
    </location>
</feature>
<name>A0AAN6IZ09_EXODE</name>
<feature type="compositionally biased region" description="Polar residues" evidence="1">
    <location>
        <begin position="464"/>
        <end position="475"/>
    </location>
</feature>
<reference evidence="2" key="1">
    <citation type="submission" date="2023-01" db="EMBL/GenBank/DDBJ databases">
        <title>Exophiala dermititidis isolated from Cystic Fibrosis Patient.</title>
        <authorList>
            <person name="Kurbessoian T."/>
            <person name="Crocker A."/>
            <person name="Murante D."/>
            <person name="Hogan D.A."/>
            <person name="Stajich J.E."/>
        </authorList>
    </citation>
    <scope>NUCLEOTIDE SEQUENCE</scope>
    <source>
        <strain evidence="2">Ex8</strain>
    </source>
</reference>
<protein>
    <submittedName>
        <fullName evidence="2">Uncharacterized protein</fullName>
    </submittedName>
</protein>
<feature type="compositionally biased region" description="Low complexity" evidence="1">
    <location>
        <begin position="403"/>
        <end position="418"/>
    </location>
</feature>
<feature type="compositionally biased region" description="Pro residues" evidence="1">
    <location>
        <begin position="372"/>
        <end position="386"/>
    </location>
</feature>
<feature type="region of interest" description="Disordered" evidence="1">
    <location>
        <begin position="34"/>
        <end position="67"/>
    </location>
</feature>
<evidence type="ECO:0000313" key="2">
    <source>
        <dbReference type="EMBL" id="KAJ8992161.1"/>
    </source>
</evidence>
<feature type="compositionally biased region" description="Basic and acidic residues" evidence="1">
    <location>
        <begin position="52"/>
        <end position="67"/>
    </location>
</feature>
<dbReference type="Proteomes" id="UP001161757">
    <property type="component" value="Unassembled WGS sequence"/>
</dbReference>
<feature type="region of interest" description="Disordered" evidence="1">
    <location>
        <begin position="285"/>
        <end position="391"/>
    </location>
</feature>
<feature type="compositionally biased region" description="Polar residues" evidence="1">
    <location>
        <begin position="419"/>
        <end position="429"/>
    </location>
</feature>
<feature type="compositionally biased region" description="Low complexity" evidence="1">
    <location>
        <begin position="355"/>
        <end position="368"/>
    </location>
</feature>
<gene>
    <name evidence="2" type="ORF">HRR80_004054</name>
</gene>
<feature type="compositionally biased region" description="Polar residues" evidence="1">
    <location>
        <begin position="105"/>
        <end position="123"/>
    </location>
</feature>
<organism evidence="2 3">
    <name type="scientific">Exophiala dermatitidis</name>
    <name type="common">Black yeast-like fungus</name>
    <name type="synonym">Wangiella dermatitidis</name>
    <dbReference type="NCBI Taxonomy" id="5970"/>
    <lineage>
        <taxon>Eukaryota</taxon>
        <taxon>Fungi</taxon>
        <taxon>Dikarya</taxon>
        <taxon>Ascomycota</taxon>
        <taxon>Pezizomycotina</taxon>
        <taxon>Eurotiomycetes</taxon>
        <taxon>Chaetothyriomycetidae</taxon>
        <taxon>Chaetothyriales</taxon>
        <taxon>Herpotrichiellaceae</taxon>
        <taxon>Exophiala</taxon>
    </lineage>
</organism>
<feature type="compositionally biased region" description="Low complexity" evidence="1">
    <location>
        <begin position="291"/>
        <end position="323"/>
    </location>
</feature>
<dbReference type="AlphaFoldDB" id="A0AAN6IZ09"/>
<feature type="compositionally biased region" description="Low complexity" evidence="1">
    <location>
        <begin position="436"/>
        <end position="451"/>
    </location>
</feature>
<feature type="region of interest" description="Disordered" evidence="1">
    <location>
        <begin position="403"/>
        <end position="497"/>
    </location>
</feature>